<dbReference type="EMBL" id="JAHRID010000011">
    <property type="protein sequence ID" value="MBV2131088.1"/>
    <property type="molecule type" value="Genomic_DNA"/>
</dbReference>
<dbReference type="RefSeq" id="WP_217671400.1">
    <property type="nucleotide sequence ID" value="NZ_JAHRID010000011.1"/>
</dbReference>
<comment type="caution">
    <text evidence="1">The sequence shown here is derived from an EMBL/GenBank/DDBJ whole genome shotgun (WGS) entry which is preliminary data.</text>
</comment>
<gene>
    <name evidence="1" type="ORF">KQY15_18460</name>
</gene>
<protein>
    <submittedName>
        <fullName evidence="1">Uncharacterized protein</fullName>
    </submittedName>
</protein>
<organism evidence="1 2">
    <name type="scientific">Arsukibacterium indicum</name>
    <dbReference type="NCBI Taxonomy" id="2848612"/>
    <lineage>
        <taxon>Bacteria</taxon>
        <taxon>Pseudomonadati</taxon>
        <taxon>Pseudomonadota</taxon>
        <taxon>Gammaproteobacteria</taxon>
        <taxon>Chromatiales</taxon>
        <taxon>Chromatiaceae</taxon>
        <taxon>Arsukibacterium</taxon>
    </lineage>
</organism>
<dbReference type="Proteomes" id="UP000704611">
    <property type="component" value="Unassembled WGS sequence"/>
</dbReference>
<accession>A0ABS6MQI9</accession>
<name>A0ABS6MQI9_9GAMM</name>
<keyword evidence="2" id="KW-1185">Reference proteome</keyword>
<evidence type="ECO:0000313" key="2">
    <source>
        <dbReference type="Proteomes" id="UP000704611"/>
    </source>
</evidence>
<sequence length="244" mass="28111">MDECPNRKIFDSLSSTFDRLEEAAWFIRLMEEHYHSADRFRWSLSSFLRTLKEVMQLLTMELQGNKALSAILSQKKAELSSDPLIEFLYKQRDIVVHKSMLKPASKGTVGFTRGRGLKLGLGMPIDPLSDSVTAIKKYIYHAAKDTDFLGILYTEEDGSGEYTCVERQWRMSEFPDKELTQLAASAWEKVAQALFNIAGIMGAKLVKPNFELGNPNHVHFEIYNPEWVKEQLEYYKKWIAENET</sequence>
<proteinExistence type="predicted"/>
<evidence type="ECO:0000313" key="1">
    <source>
        <dbReference type="EMBL" id="MBV2131088.1"/>
    </source>
</evidence>
<reference evidence="1 2" key="1">
    <citation type="submission" date="2021-06" db="EMBL/GenBank/DDBJ databases">
        <title>Rheinheimera indica sp. nov., isolated from deep-sea sediment.</title>
        <authorList>
            <person name="Wang Z."/>
            <person name="Zhang X.-Y."/>
        </authorList>
    </citation>
    <scope>NUCLEOTIDE SEQUENCE [LARGE SCALE GENOMIC DNA]</scope>
    <source>
        <strain evidence="1 2">SM2107</strain>
    </source>
</reference>